<keyword evidence="1" id="KW-0805">Transcription regulation</keyword>
<dbReference type="Pfam" id="PF16925">
    <property type="entry name" value="TetR_C_13"/>
    <property type="match status" value="1"/>
</dbReference>
<accession>A0ABP4VNL1</accession>
<evidence type="ECO:0000256" key="4">
    <source>
        <dbReference type="PROSITE-ProRule" id="PRU00335"/>
    </source>
</evidence>
<keyword evidence="7" id="KW-1185">Reference proteome</keyword>
<dbReference type="PROSITE" id="PS50977">
    <property type="entry name" value="HTH_TETR_2"/>
    <property type="match status" value="1"/>
</dbReference>
<gene>
    <name evidence="6" type="ORF">GCM10009680_84920</name>
</gene>
<evidence type="ECO:0000259" key="5">
    <source>
        <dbReference type="PROSITE" id="PS50977"/>
    </source>
</evidence>
<evidence type="ECO:0000256" key="1">
    <source>
        <dbReference type="ARBA" id="ARBA00023015"/>
    </source>
</evidence>
<keyword evidence="2 4" id="KW-0238">DNA-binding</keyword>
<dbReference type="Pfam" id="PF00440">
    <property type="entry name" value="TetR_N"/>
    <property type="match status" value="1"/>
</dbReference>
<feature type="domain" description="HTH tetR-type" evidence="5">
    <location>
        <begin position="6"/>
        <end position="66"/>
    </location>
</feature>
<dbReference type="SUPFAM" id="SSF48498">
    <property type="entry name" value="Tetracyclin repressor-like, C-terminal domain"/>
    <property type="match status" value="1"/>
</dbReference>
<evidence type="ECO:0000256" key="2">
    <source>
        <dbReference type="ARBA" id="ARBA00023125"/>
    </source>
</evidence>
<dbReference type="InterPro" id="IPR001647">
    <property type="entry name" value="HTH_TetR"/>
</dbReference>
<evidence type="ECO:0000313" key="7">
    <source>
        <dbReference type="Proteomes" id="UP001499947"/>
    </source>
</evidence>
<dbReference type="PANTHER" id="PTHR47506">
    <property type="entry name" value="TRANSCRIPTIONAL REGULATORY PROTEIN"/>
    <property type="match status" value="1"/>
</dbReference>
<dbReference type="Proteomes" id="UP001499947">
    <property type="component" value="Unassembled WGS sequence"/>
</dbReference>
<dbReference type="RefSeq" id="WP_211121359.1">
    <property type="nucleotide sequence ID" value="NZ_BAAALR010000146.1"/>
</dbReference>
<dbReference type="Gene3D" id="1.10.357.10">
    <property type="entry name" value="Tetracycline Repressor, domain 2"/>
    <property type="match status" value="1"/>
</dbReference>
<organism evidence="6 7">
    <name type="scientific">Streptomyces yatensis</name>
    <dbReference type="NCBI Taxonomy" id="155177"/>
    <lineage>
        <taxon>Bacteria</taxon>
        <taxon>Bacillati</taxon>
        <taxon>Actinomycetota</taxon>
        <taxon>Actinomycetes</taxon>
        <taxon>Kitasatosporales</taxon>
        <taxon>Streptomycetaceae</taxon>
        <taxon>Streptomyces</taxon>
        <taxon>Streptomyces violaceusniger group</taxon>
    </lineage>
</organism>
<dbReference type="SUPFAM" id="SSF46689">
    <property type="entry name" value="Homeodomain-like"/>
    <property type="match status" value="1"/>
</dbReference>
<keyword evidence="3" id="KW-0804">Transcription</keyword>
<comment type="caution">
    <text evidence="6">The sequence shown here is derived from an EMBL/GenBank/DDBJ whole genome shotgun (WGS) entry which is preliminary data.</text>
</comment>
<dbReference type="EMBL" id="BAAALR010000146">
    <property type="protein sequence ID" value="GAA1731000.1"/>
    <property type="molecule type" value="Genomic_DNA"/>
</dbReference>
<reference evidence="7" key="1">
    <citation type="journal article" date="2019" name="Int. J. Syst. Evol. Microbiol.">
        <title>The Global Catalogue of Microorganisms (GCM) 10K type strain sequencing project: providing services to taxonomists for standard genome sequencing and annotation.</title>
        <authorList>
            <consortium name="The Broad Institute Genomics Platform"/>
            <consortium name="The Broad Institute Genome Sequencing Center for Infectious Disease"/>
            <person name="Wu L."/>
            <person name="Ma J."/>
        </authorList>
    </citation>
    <scope>NUCLEOTIDE SEQUENCE [LARGE SCALE GENOMIC DNA]</scope>
    <source>
        <strain evidence="7">JCM 13244</strain>
    </source>
</reference>
<dbReference type="PRINTS" id="PR00455">
    <property type="entry name" value="HTHTETR"/>
</dbReference>
<dbReference type="InterPro" id="IPR036271">
    <property type="entry name" value="Tet_transcr_reg_TetR-rel_C_sf"/>
</dbReference>
<name>A0ABP4VNL1_9ACTN</name>
<dbReference type="InterPro" id="IPR011075">
    <property type="entry name" value="TetR_C"/>
</dbReference>
<sequence>MVVKQTNTRQVILDTAQELVAQKGYAAVGLTEVLTAADVPKGSFYHYFDSKDAFGEAMMQGYFDDYLANMDRIIAAPGRTYADRLMTYWQQFRDKQLVGDCQGRCLVVKLAAEVCDLSESMRAVLKDGTAGIIDRVETMVKGGLEDGSLSIEGAPRLTADALYQAWLGASVLAKVNRNPGHLDRAMALTRQMLHL</sequence>
<dbReference type="InterPro" id="IPR009057">
    <property type="entry name" value="Homeodomain-like_sf"/>
</dbReference>
<dbReference type="PANTHER" id="PTHR47506:SF6">
    <property type="entry name" value="HTH-TYPE TRANSCRIPTIONAL REPRESSOR NEMR"/>
    <property type="match status" value="1"/>
</dbReference>
<protein>
    <submittedName>
        <fullName evidence="6">TetR/AcrR family transcriptional regulator</fullName>
    </submittedName>
</protein>
<proteinExistence type="predicted"/>
<feature type="DNA-binding region" description="H-T-H motif" evidence="4">
    <location>
        <begin position="29"/>
        <end position="48"/>
    </location>
</feature>
<evidence type="ECO:0000313" key="6">
    <source>
        <dbReference type="EMBL" id="GAA1731000.1"/>
    </source>
</evidence>
<evidence type="ECO:0000256" key="3">
    <source>
        <dbReference type="ARBA" id="ARBA00023163"/>
    </source>
</evidence>